<dbReference type="NCBIfam" id="TIGR00220">
    <property type="entry name" value="mscL"/>
    <property type="match status" value="1"/>
</dbReference>
<evidence type="ECO:0000256" key="10">
    <source>
        <dbReference type="HAMAP-Rule" id="MF_00115"/>
    </source>
</evidence>
<organism evidence="12">
    <name type="scientific">Baileyella intestinalis</name>
    <dbReference type="NCBI Taxonomy" id="2606709"/>
    <lineage>
        <taxon>Bacteria</taxon>
        <taxon>Bacillati</taxon>
        <taxon>Bacillota</taxon>
        <taxon>Clostridia</taxon>
        <taxon>Peptostreptococcales</taxon>
        <taxon>Anaerovoracaceae</taxon>
        <taxon>Baileyella</taxon>
    </lineage>
</organism>
<protein>
    <recommendedName>
        <fullName evidence="10">Large-conductance mechanosensitive channel</fullName>
    </recommendedName>
</protein>
<evidence type="ECO:0000256" key="1">
    <source>
        <dbReference type="ARBA" id="ARBA00004651"/>
    </source>
</evidence>
<evidence type="ECO:0000256" key="2">
    <source>
        <dbReference type="ARBA" id="ARBA00007254"/>
    </source>
</evidence>
<evidence type="ECO:0000256" key="8">
    <source>
        <dbReference type="ARBA" id="ARBA00023136"/>
    </source>
</evidence>
<reference evidence="12" key="1">
    <citation type="submission" date="2019-09" db="EMBL/GenBank/DDBJ databases">
        <title>In-depth cultivation of the pig gut microbiome towards novel bacterial diversity and tailored functional studies.</title>
        <authorList>
            <person name="Wylensek D."/>
            <person name="Hitch T.C.A."/>
            <person name="Clavel T."/>
        </authorList>
    </citation>
    <scope>NUCLEOTIDE SEQUENCE</scope>
    <source>
        <strain evidence="12">RF-744-FAT-WT-3</strain>
    </source>
</reference>
<keyword evidence="7 10" id="KW-0406">Ion transport</keyword>
<evidence type="ECO:0000256" key="7">
    <source>
        <dbReference type="ARBA" id="ARBA00023065"/>
    </source>
</evidence>
<feature type="transmembrane region" description="Helical" evidence="10">
    <location>
        <begin position="84"/>
        <end position="102"/>
    </location>
</feature>
<evidence type="ECO:0000256" key="6">
    <source>
        <dbReference type="ARBA" id="ARBA00022989"/>
    </source>
</evidence>
<dbReference type="EMBL" id="VUNB01000005">
    <property type="protein sequence ID" value="MST69370.1"/>
    <property type="molecule type" value="Genomic_DNA"/>
</dbReference>
<evidence type="ECO:0000256" key="4">
    <source>
        <dbReference type="ARBA" id="ARBA00022475"/>
    </source>
</evidence>
<evidence type="ECO:0000256" key="5">
    <source>
        <dbReference type="ARBA" id="ARBA00022692"/>
    </source>
</evidence>
<dbReference type="GO" id="GO:0008381">
    <property type="term" value="F:mechanosensitive monoatomic ion channel activity"/>
    <property type="evidence" value="ECO:0007669"/>
    <property type="project" value="UniProtKB-UniRule"/>
</dbReference>
<feature type="region of interest" description="Disordered" evidence="11">
    <location>
        <begin position="143"/>
        <end position="163"/>
    </location>
</feature>
<name>A0A6A8M9G0_9FIRM</name>
<evidence type="ECO:0000256" key="9">
    <source>
        <dbReference type="ARBA" id="ARBA00023303"/>
    </source>
</evidence>
<dbReference type="NCBIfam" id="NF001843">
    <property type="entry name" value="PRK00567.1-4"/>
    <property type="match status" value="1"/>
</dbReference>
<dbReference type="InterPro" id="IPR001185">
    <property type="entry name" value="MS_channel"/>
</dbReference>
<accession>A0A6A8M9G0</accession>
<proteinExistence type="inferred from homology"/>
<dbReference type="InterPro" id="IPR019823">
    <property type="entry name" value="Mechanosensitive_channel_CS"/>
</dbReference>
<dbReference type="InterPro" id="IPR037673">
    <property type="entry name" value="MSC/AndL"/>
</dbReference>
<dbReference type="Gene3D" id="1.10.1200.120">
    <property type="entry name" value="Large-conductance mechanosensitive channel, MscL, domain 1"/>
    <property type="match status" value="1"/>
</dbReference>
<dbReference type="HAMAP" id="MF_00115">
    <property type="entry name" value="MscL"/>
    <property type="match status" value="1"/>
</dbReference>
<dbReference type="InterPro" id="IPR036019">
    <property type="entry name" value="MscL_channel"/>
</dbReference>
<keyword evidence="3 10" id="KW-0813">Transport</keyword>
<keyword evidence="5 10" id="KW-0812">Transmembrane</keyword>
<dbReference type="GO" id="GO:0005886">
    <property type="term" value="C:plasma membrane"/>
    <property type="evidence" value="ECO:0007669"/>
    <property type="project" value="UniProtKB-SubCell"/>
</dbReference>
<dbReference type="SUPFAM" id="SSF81330">
    <property type="entry name" value="Gated mechanosensitive channel"/>
    <property type="match status" value="1"/>
</dbReference>
<comment type="caution">
    <text evidence="12">The sequence shown here is derived from an EMBL/GenBank/DDBJ whole genome shotgun (WGS) entry which is preliminary data.</text>
</comment>
<evidence type="ECO:0000313" key="12">
    <source>
        <dbReference type="EMBL" id="MST69370.1"/>
    </source>
</evidence>
<comment type="similarity">
    <text evidence="2 10">Belongs to the MscL family.</text>
</comment>
<keyword evidence="9 10" id="KW-0407">Ion channel</keyword>
<sequence length="163" mass="17665">MKDEKKKGFIAEFKEFISRGNVLDMAVGVIVGGAFTAIVTSLVNDILMPLIGLLTGGADFSSLKVTVGNPIGDVAPATINYGMFIQQVVNFLIVAFVIFAVIKSINKFRRKDEPAEEPEPESETPEEVLLMREIRDLLAGGETADAVRAKMSAETSKETDVEN</sequence>
<dbReference type="Pfam" id="PF01741">
    <property type="entry name" value="MscL"/>
    <property type="match status" value="1"/>
</dbReference>
<dbReference type="RefSeq" id="WP_154572834.1">
    <property type="nucleotide sequence ID" value="NZ_DBEZJY010000006.1"/>
</dbReference>
<dbReference type="PROSITE" id="PS01327">
    <property type="entry name" value="MSCL"/>
    <property type="match status" value="1"/>
</dbReference>
<comment type="subunit">
    <text evidence="10">Homopentamer.</text>
</comment>
<evidence type="ECO:0000256" key="3">
    <source>
        <dbReference type="ARBA" id="ARBA00022448"/>
    </source>
</evidence>
<evidence type="ECO:0000256" key="11">
    <source>
        <dbReference type="SAM" id="MobiDB-lite"/>
    </source>
</evidence>
<dbReference type="AlphaFoldDB" id="A0A6A8M9G0"/>
<keyword evidence="6 10" id="KW-1133">Transmembrane helix</keyword>
<dbReference type="PRINTS" id="PR01264">
    <property type="entry name" value="MECHCHANNEL"/>
</dbReference>
<keyword evidence="4 10" id="KW-1003">Cell membrane</keyword>
<comment type="function">
    <text evidence="10">Channel that opens in response to stretch forces in the membrane lipid bilayer. May participate in the regulation of osmotic pressure changes within the cell.</text>
</comment>
<keyword evidence="8 10" id="KW-0472">Membrane</keyword>
<dbReference type="PANTHER" id="PTHR30266:SF2">
    <property type="entry name" value="LARGE-CONDUCTANCE MECHANOSENSITIVE CHANNEL"/>
    <property type="match status" value="1"/>
</dbReference>
<comment type="subcellular location">
    <subcellularLocation>
        <location evidence="1 10">Cell membrane</location>
        <topology evidence="1 10">Multi-pass membrane protein</topology>
    </subcellularLocation>
</comment>
<gene>
    <name evidence="10 12" type="primary">mscL</name>
    <name evidence="12" type="ORF">FYJ66_07175</name>
</gene>
<dbReference type="PANTHER" id="PTHR30266">
    <property type="entry name" value="MECHANOSENSITIVE CHANNEL MSCL"/>
    <property type="match status" value="1"/>
</dbReference>
<feature type="transmembrane region" description="Helical" evidence="10">
    <location>
        <begin position="21"/>
        <end position="43"/>
    </location>
</feature>